<dbReference type="GO" id="GO:0005737">
    <property type="term" value="C:cytoplasm"/>
    <property type="evidence" value="ECO:0007669"/>
    <property type="project" value="TreeGrafter"/>
</dbReference>
<dbReference type="AlphaFoldDB" id="A0A9P7NDU6"/>
<dbReference type="SUPFAM" id="SSF56801">
    <property type="entry name" value="Acetyl-CoA synthetase-like"/>
    <property type="match status" value="1"/>
</dbReference>
<evidence type="ECO:0000313" key="4">
    <source>
        <dbReference type="EMBL" id="KAG6011871.1"/>
    </source>
</evidence>
<keyword evidence="1" id="KW-0436">Ligase</keyword>
<keyword evidence="5" id="KW-1185">Reference proteome</keyword>
<dbReference type="InterPro" id="IPR045851">
    <property type="entry name" value="AMP-bd_C_sf"/>
</dbReference>
<gene>
    <name evidence="4" type="ORF">E4U43_008067</name>
</gene>
<dbReference type="GO" id="GO:0043041">
    <property type="term" value="P:amino acid activation for nonribosomal peptide biosynthetic process"/>
    <property type="evidence" value="ECO:0007669"/>
    <property type="project" value="TreeGrafter"/>
</dbReference>
<dbReference type="GO" id="GO:0031177">
    <property type="term" value="F:phosphopantetheine binding"/>
    <property type="evidence" value="ECO:0007669"/>
    <property type="project" value="TreeGrafter"/>
</dbReference>
<evidence type="ECO:0000256" key="1">
    <source>
        <dbReference type="ARBA" id="ARBA00022598"/>
    </source>
</evidence>
<name>A0A9P7NDU6_9HYPO</name>
<dbReference type="GO" id="GO:0016874">
    <property type="term" value="F:ligase activity"/>
    <property type="evidence" value="ECO:0007669"/>
    <property type="project" value="UniProtKB-KW"/>
</dbReference>
<dbReference type="PANTHER" id="PTHR45527:SF16">
    <property type="entry name" value="NONRIBOSOMAL PEPTIDE SYNTHASE ATNA-RELATED"/>
    <property type="match status" value="1"/>
</dbReference>
<dbReference type="OrthoDB" id="416786at2759"/>
<dbReference type="EMBL" id="SRPW01000817">
    <property type="protein sequence ID" value="KAG6011871.1"/>
    <property type="molecule type" value="Genomic_DNA"/>
</dbReference>
<evidence type="ECO:0000256" key="2">
    <source>
        <dbReference type="ARBA" id="ARBA00022679"/>
    </source>
</evidence>
<keyword evidence="2" id="KW-0808">Transferase</keyword>
<protein>
    <recommendedName>
        <fullName evidence="6">AMP-dependent synthetase/ligase domain-containing protein</fullName>
    </recommendedName>
</protein>
<evidence type="ECO:0008006" key="6">
    <source>
        <dbReference type="Google" id="ProtNLM"/>
    </source>
</evidence>
<sequence length="258" mass="28085">MTPSVGSMLRPSDLSGTLEHIVFAGEALPTYLAAQWAAYLPAYMIPSAYIPFKSFSKTPNGKLDRRKLRKLYKASTTQELAAKLRLHQTRTNRSPILAEHLFSVVSLKNRIPPDWSVRDLIAAVHRQQPDTMPFETRETSSAAAPAGRNGPNSVPSSCTKTTKAVPMTTKLGLSISTVLICPRTNVDSVEVYITSTPGPTSTEIHMGFATPAVAMAPRATRSALSMCLNIQLGFGCCCCERMNCRWALGRFYGAASMV</sequence>
<dbReference type="Gene3D" id="3.30.300.30">
    <property type="match status" value="1"/>
</dbReference>
<feature type="region of interest" description="Disordered" evidence="3">
    <location>
        <begin position="130"/>
        <end position="160"/>
    </location>
</feature>
<comment type="caution">
    <text evidence="4">The sequence shown here is derived from an EMBL/GenBank/DDBJ whole genome shotgun (WGS) entry which is preliminary data.</text>
</comment>
<evidence type="ECO:0000313" key="5">
    <source>
        <dbReference type="Proteomes" id="UP000748025"/>
    </source>
</evidence>
<organism evidence="4 5">
    <name type="scientific">Claviceps pusilla</name>
    <dbReference type="NCBI Taxonomy" id="123648"/>
    <lineage>
        <taxon>Eukaryota</taxon>
        <taxon>Fungi</taxon>
        <taxon>Dikarya</taxon>
        <taxon>Ascomycota</taxon>
        <taxon>Pezizomycotina</taxon>
        <taxon>Sordariomycetes</taxon>
        <taxon>Hypocreomycetidae</taxon>
        <taxon>Hypocreales</taxon>
        <taxon>Clavicipitaceae</taxon>
        <taxon>Claviceps</taxon>
    </lineage>
</organism>
<accession>A0A9P7NDU6</accession>
<feature type="compositionally biased region" description="Polar residues" evidence="3">
    <location>
        <begin position="150"/>
        <end position="160"/>
    </location>
</feature>
<reference evidence="4" key="1">
    <citation type="journal article" date="2020" name="bioRxiv">
        <title>Whole genome comparisons of ergot fungi reveals the divergence and evolution of species within the genus Claviceps are the result of varying mechanisms driving genome evolution and host range expansion.</title>
        <authorList>
            <person name="Wyka S.A."/>
            <person name="Mondo S.J."/>
            <person name="Liu M."/>
            <person name="Dettman J."/>
            <person name="Nalam V."/>
            <person name="Broders K.D."/>
        </authorList>
    </citation>
    <scope>NUCLEOTIDE SEQUENCE</scope>
    <source>
        <strain evidence="4">CCC 602</strain>
    </source>
</reference>
<dbReference type="PANTHER" id="PTHR45527">
    <property type="entry name" value="NONRIBOSOMAL PEPTIDE SYNTHETASE"/>
    <property type="match status" value="1"/>
</dbReference>
<proteinExistence type="predicted"/>
<evidence type="ECO:0000256" key="3">
    <source>
        <dbReference type="SAM" id="MobiDB-lite"/>
    </source>
</evidence>
<dbReference type="Proteomes" id="UP000748025">
    <property type="component" value="Unassembled WGS sequence"/>
</dbReference>
<dbReference type="GO" id="GO:0044550">
    <property type="term" value="P:secondary metabolite biosynthetic process"/>
    <property type="evidence" value="ECO:0007669"/>
    <property type="project" value="TreeGrafter"/>
</dbReference>